<reference evidence="3" key="1">
    <citation type="submission" date="2017-12" db="EMBL/GenBank/DDBJ databases">
        <title>Draft genome sequence of Telmatospirillum siberiense 26-4b1T, an acidotolerant peatland alphaproteobacterium potentially involved in sulfur cycling.</title>
        <authorList>
            <person name="Hausmann B."/>
            <person name="Pjevac P."/>
            <person name="Schreck K."/>
            <person name="Herbold C.W."/>
            <person name="Daims H."/>
            <person name="Wagner M."/>
            <person name="Pester M."/>
            <person name="Loy A."/>
        </authorList>
    </citation>
    <scope>NUCLEOTIDE SEQUENCE [LARGE SCALE GENOMIC DNA]</scope>
    <source>
        <strain evidence="3">26-4b1</strain>
    </source>
</reference>
<evidence type="ECO:0000313" key="2">
    <source>
        <dbReference type="EMBL" id="PKU22497.1"/>
    </source>
</evidence>
<organism evidence="2 3">
    <name type="scientific">Telmatospirillum siberiense</name>
    <dbReference type="NCBI Taxonomy" id="382514"/>
    <lineage>
        <taxon>Bacteria</taxon>
        <taxon>Pseudomonadati</taxon>
        <taxon>Pseudomonadota</taxon>
        <taxon>Alphaproteobacteria</taxon>
        <taxon>Rhodospirillales</taxon>
        <taxon>Rhodospirillaceae</taxon>
        <taxon>Telmatospirillum</taxon>
    </lineage>
</organism>
<evidence type="ECO:0000313" key="3">
    <source>
        <dbReference type="Proteomes" id="UP000233293"/>
    </source>
</evidence>
<dbReference type="PANTHER" id="PTHR11365">
    <property type="entry name" value="5-OXOPROLINASE RELATED"/>
    <property type="match status" value="1"/>
</dbReference>
<keyword evidence="3" id="KW-1185">Reference proteome</keyword>
<name>A0A2N3PQ28_9PROT</name>
<gene>
    <name evidence="2" type="ORF">CWS72_21470</name>
</gene>
<dbReference type="Proteomes" id="UP000233293">
    <property type="component" value="Unassembled WGS sequence"/>
</dbReference>
<dbReference type="Pfam" id="PF02538">
    <property type="entry name" value="Hydantoinase_B"/>
    <property type="match status" value="1"/>
</dbReference>
<dbReference type="GO" id="GO:0017168">
    <property type="term" value="F:5-oxoprolinase (ATP-hydrolyzing) activity"/>
    <property type="evidence" value="ECO:0007669"/>
    <property type="project" value="TreeGrafter"/>
</dbReference>
<dbReference type="InterPro" id="IPR003692">
    <property type="entry name" value="Hydantoinase_B"/>
</dbReference>
<dbReference type="GO" id="GO:0006749">
    <property type="term" value="P:glutathione metabolic process"/>
    <property type="evidence" value="ECO:0007669"/>
    <property type="project" value="TreeGrafter"/>
</dbReference>
<dbReference type="RefSeq" id="WP_101252695.1">
    <property type="nucleotide sequence ID" value="NZ_PIUM01000031.1"/>
</dbReference>
<evidence type="ECO:0000259" key="1">
    <source>
        <dbReference type="Pfam" id="PF02538"/>
    </source>
</evidence>
<dbReference type="EMBL" id="PIUM01000031">
    <property type="protein sequence ID" value="PKU22497.1"/>
    <property type="molecule type" value="Genomic_DNA"/>
</dbReference>
<dbReference type="OrthoDB" id="9761586at2"/>
<dbReference type="AlphaFoldDB" id="A0A2N3PQ28"/>
<protein>
    <submittedName>
        <fullName evidence="2">5-oxoprolinase</fullName>
    </submittedName>
</protein>
<dbReference type="PANTHER" id="PTHR11365:SF23">
    <property type="entry name" value="HYPOTHETICAL 5-OXOPROLINASE (EUROFUNG)-RELATED"/>
    <property type="match status" value="1"/>
</dbReference>
<comment type="caution">
    <text evidence="2">The sequence shown here is derived from an EMBL/GenBank/DDBJ whole genome shotgun (WGS) entry which is preliminary data.</text>
</comment>
<sequence>MTEQHDQTGLIDRQIMWNRLISVVEEQAMTLQRTAFSSIVRESGDLSAGVFDLAGRMLAQAVTGTPGHVNSMALAVGHMLARHPAQTLAPGDVLITNDPWLGTGHTYDFTVVTPFFYRGRLSAFFACTSHIMDIGGVYQFTDSADVFMEGLYIPILKLVEAGRVNRTLMAMIRANTRNPVDTEGDTYSLIACNEVGCRRLERMMDEFGLEDLESLSSHILETSRNAVLTEIRRLPKGTWNHVLTLDGYEAPIHLQASLTVSDRGIHVDFTGSSATVRRNINVPLCYTLAYTCFGLACIVSRNIPNNAGSLAPFTISAPEGSIVNAQKPAPVACRHIVGLMLPDLVFGCLRQTIPERVPAESAGVLWGLNVRGYRSPRQIPGDEFTAGVVTTGGMGALPSRDGLSATGFPSGVRGGSIEIFETQSPVIVWRKEFRRDSGGAGRTRGGLGQTIELENGIDQPFLFNASVERVRFPAKGFAGGRDGAAGRLTLRSGEKLAGKGLHVIPAGDRLLIRSPGGGGLGEPKERNRDAVREDLREGLISPDAAKDIYGLMD</sequence>
<dbReference type="GO" id="GO:0005829">
    <property type="term" value="C:cytosol"/>
    <property type="evidence" value="ECO:0007669"/>
    <property type="project" value="TreeGrafter"/>
</dbReference>
<proteinExistence type="predicted"/>
<feature type="domain" description="Hydantoinase B/oxoprolinase" evidence="1">
    <location>
        <begin position="12"/>
        <end position="523"/>
    </location>
</feature>
<accession>A0A2N3PQ28</accession>
<dbReference type="InterPro" id="IPR045079">
    <property type="entry name" value="Oxoprolinase-like"/>
</dbReference>